<evidence type="ECO:0000313" key="1">
    <source>
        <dbReference type="EMBL" id="KYG63560.1"/>
    </source>
</evidence>
<dbReference type="InterPro" id="IPR013783">
    <property type="entry name" value="Ig-like_fold"/>
</dbReference>
<dbReference type="Proteomes" id="UP000075799">
    <property type="component" value="Unassembled WGS sequence"/>
</dbReference>
<gene>
    <name evidence="1" type="ORF">AZI87_14235</name>
</gene>
<comment type="caution">
    <text evidence="1">The sequence shown here is derived from an EMBL/GenBank/DDBJ whole genome shotgun (WGS) entry which is preliminary data.</text>
</comment>
<reference evidence="1 2" key="1">
    <citation type="submission" date="2016-03" db="EMBL/GenBank/DDBJ databases">
        <authorList>
            <person name="Ploux O."/>
        </authorList>
    </citation>
    <scope>NUCLEOTIDE SEQUENCE [LARGE SCALE GENOMIC DNA]</scope>
    <source>
        <strain evidence="1 2">EC13</strain>
    </source>
</reference>
<dbReference type="RefSeq" id="WP_063208512.1">
    <property type="nucleotide sequence ID" value="NZ_LUKD01000007.1"/>
</dbReference>
<accession>A0A162G1U4</accession>
<proteinExistence type="predicted"/>
<dbReference type="EMBL" id="LUKD01000007">
    <property type="protein sequence ID" value="KYG63560.1"/>
    <property type="molecule type" value="Genomic_DNA"/>
</dbReference>
<dbReference type="Gene3D" id="2.60.40.10">
    <property type="entry name" value="Immunoglobulins"/>
    <property type="match status" value="1"/>
</dbReference>
<name>A0A162G1U4_BDEBC</name>
<evidence type="ECO:0008006" key="3">
    <source>
        <dbReference type="Google" id="ProtNLM"/>
    </source>
</evidence>
<dbReference type="AlphaFoldDB" id="A0A162G1U4"/>
<protein>
    <recommendedName>
        <fullName evidence="3">Fibronectin type-III domain-containing protein</fullName>
    </recommendedName>
</protein>
<evidence type="ECO:0000313" key="2">
    <source>
        <dbReference type="Proteomes" id="UP000075799"/>
    </source>
</evidence>
<sequence length="899" mass="95168">MFAMLFSACTERSLEMAFLNPSILNKSEFKITNETSGDLLPDANESSVQLEAECSANIQYIEIQNPETKAWTKSTDLIAGGDANCADDSKISFSIPSSYAAPFMPSAPGDFRQPFQIRWAVKSHEGEISVYYKTLNVLFKAPEVSATSSLIGPNQVASGYTVSGTCSKQAGFVEITDVFETKQTVTCDSGTYSLNATLKSSIASGPLTYKVKHTASAASRAYAEIEKTVTADFTPPEIHIITPAAGAILTDADYSTGTSFAMEGTCSEDLMPVNVKVNGILSTSFTCSATKEFSGDIILPEGLSDIQVQQTDAVGNATSVTVSVTKDTSGPGDFTITGVQSTADDNTIDNLLTGTVLRVDFSNSPDAVSYDVQIKDTAGAVICPSQNVTTGYAIFNSCTLTNGVAYKVYASAKDNLNRVTTALNNAYSFTVQLPVPTIAKVYSDVTSITYISGQNIVLNIQFSRSVTITGSPKVTLNTGENVVFTSAAIVSGTDSKVVRFTYVPGMNIDVNPLEVTSVTLNGGSIKDSINGLDASLVLPTEASNRLSAWNLGIDSLAPASVTGLSITAVPKRIDITPSITFTPPADPDALTYWMKISRQSDNLQIMGWSQVASSTSGLPLNAALVEPGVQYRVEVQVKDPFSNASGITQGYFVSTACPTNFAYVYNPTFITQPFCVARYEAKGASHAPQFVSSGLPVNANIMQATQGCNNLGAGYSLISNTHWNAVADLIAKRPDNWTNFAVGSGVLHRGNNQIIALSEVVESDPCYPQSNASVCASTGNKRKHILPFNQSVWDMAGNALEPVSDADSVSAATLEYVSALATGSVKTKYGTTQSCDLPGSPEYCGFGKVDLSVTSVSAIWRGGSSVTTSAKAIGVFSTLRYGDAMTLSSDSGFRCVYEF</sequence>
<organism evidence="1 2">
    <name type="scientific">Bdellovibrio bacteriovorus</name>
    <dbReference type="NCBI Taxonomy" id="959"/>
    <lineage>
        <taxon>Bacteria</taxon>
        <taxon>Pseudomonadati</taxon>
        <taxon>Bdellovibrionota</taxon>
        <taxon>Bdellovibrionia</taxon>
        <taxon>Bdellovibrionales</taxon>
        <taxon>Pseudobdellovibrionaceae</taxon>
        <taxon>Bdellovibrio</taxon>
    </lineage>
</organism>